<proteinExistence type="predicted"/>
<evidence type="ECO:0000313" key="3">
    <source>
        <dbReference type="Proteomes" id="UP000002193"/>
    </source>
</evidence>
<dbReference type="RefSeq" id="WP_011006515.1">
    <property type="nucleotide sequence ID" value="NC_003361.3"/>
</dbReference>
<organism evidence="2 3">
    <name type="scientific">Chlamydia caviae (strain ATCC VR-813 / DSM 19441 / 03DC25 / GPIC)</name>
    <name type="common">Chlamydophila caviae</name>
    <dbReference type="NCBI Taxonomy" id="227941"/>
    <lineage>
        <taxon>Bacteria</taxon>
        <taxon>Pseudomonadati</taxon>
        <taxon>Chlamydiota</taxon>
        <taxon>Chlamydiia</taxon>
        <taxon>Chlamydiales</taxon>
        <taxon>Chlamydiaceae</taxon>
        <taxon>Chlamydia/Chlamydophila group</taxon>
        <taxon>Chlamydia</taxon>
    </lineage>
</organism>
<keyword evidence="1" id="KW-0812">Transmembrane</keyword>
<sequence length="328" mass="36729">MAFINSILGRQVSLENIEPKKSLCQSKPLVVCGSIIGCAIPIIFVILGALGLASCASLPLLILGGLGLSFIVLGAIAFSAFLIAVKVCLKTPREPEDASVGASVGARVDIDPIGAEALKFAAETLDAERSRIEPITCGYLRPPIDDDIRYLCALRGERHNQFLNLLRIDDSRELSFPDDQLWTDPEFTRVSTEFLQLSYAISVRSLLDLENYRAAHQDATSNLEALARQNSIYYKTFYMMSTAYSLLRHTYMYCRDSASQEHIEARRARFYQPGSIENQWRLLYNDFCRQARSYLGDPEEADIRECRLIKHSTCDLDPSFHQQGTTPT</sequence>
<dbReference type="STRING" id="227941.CCA_00557"/>
<reference evidence="2 3" key="1">
    <citation type="journal article" date="2003" name="Nucleic Acids Res.">
        <title>Genome sequence of Chlamydophila caviae (Chlamydia psittaci GPIC): examining the role of niche-specific genes in the evolution of the Chlamydiaceae.</title>
        <authorList>
            <person name="Read T.D."/>
            <person name="Myers G.S.A."/>
            <person name="Brunham R.C."/>
            <person name="Nelson W.C."/>
            <person name="Paulsen I.T."/>
            <person name="Heidelberg J.F."/>
            <person name="Holtzapple E.K."/>
            <person name="Khouri H.M."/>
            <person name="Federova N.B."/>
            <person name="Carty H.A."/>
            <person name="Umayam L.A."/>
            <person name="Haft D.H."/>
            <person name="Peterson J.D."/>
            <person name="Beanan M.J."/>
            <person name="White O."/>
            <person name="Salzberg S.L."/>
            <person name="Hsia R.-C."/>
            <person name="McClarty G."/>
            <person name="Rank R.G."/>
            <person name="Bavoil P.M."/>
            <person name="Fraser C.M."/>
        </authorList>
    </citation>
    <scope>NUCLEOTIDE SEQUENCE [LARGE SCALE GENOMIC DNA]</scope>
    <source>
        <strain evidence="3">ATCC VR-813 / DSM 19441 / 03DC25 / GPIC</strain>
    </source>
</reference>
<feature type="transmembrane region" description="Helical" evidence="1">
    <location>
        <begin position="29"/>
        <end position="54"/>
    </location>
</feature>
<gene>
    <name evidence="2" type="ordered locus">CCA_00557</name>
</gene>
<accession>Q822X1</accession>
<dbReference type="Proteomes" id="UP000002193">
    <property type="component" value="Chromosome"/>
</dbReference>
<protein>
    <submittedName>
        <fullName evidence="2">Uncharacterized protein</fullName>
    </submittedName>
</protein>
<name>Q822X1_CHLCV</name>
<dbReference type="OrthoDB" id="18127at2"/>
<feature type="transmembrane region" description="Helical" evidence="1">
    <location>
        <begin position="60"/>
        <end position="85"/>
    </location>
</feature>
<dbReference type="AlphaFoldDB" id="Q822X1"/>
<evidence type="ECO:0000256" key="1">
    <source>
        <dbReference type="SAM" id="Phobius"/>
    </source>
</evidence>
<dbReference type="HOGENOM" id="CLU_070528_0_0_0"/>
<dbReference type="KEGG" id="cca:CCA_00557"/>
<keyword evidence="1" id="KW-1133">Transmembrane helix</keyword>
<evidence type="ECO:0000313" key="2">
    <source>
        <dbReference type="EMBL" id="AAP05300.1"/>
    </source>
</evidence>
<dbReference type="EMBL" id="AE015925">
    <property type="protein sequence ID" value="AAP05300.1"/>
    <property type="molecule type" value="Genomic_DNA"/>
</dbReference>
<keyword evidence="3" id="KW-1185">Reference proteome</keyword>
<keyword evidence="1" id="KW-0472">Membrane</keyword>